<evidence type="ECO:0000256" key="1">
    <source>
        <dbReference type="ARBA" id="ARBA00000822"/>
    </source>
</evidence>
<dbReference type="InterPro" id="IPR011583">
    <property type="entry name" value="Chitinase_II/V-like_cat"/>
</dbReference>
<evidence type="ECO:0000256" key="5">
    <source>
        <dbReference type="ARBA" id="ARBA00022525"/>
    </source>
</evidence>
<dbReference type="PANTHER" id="PTHR11177:SF397">
    <property type="entry name" value="CHITINASE"/>
    <property type="match status" value="1"/>
</dbReference>
<reference evidence="13" key="1">
    <citation type="submission" date="2022-11" db="EMBL/GenBank/DDBJ databases">
        <authorList>
            <person name="Scott C."/>
            <person name="Bruce N."/>
        </authorList>
    </citation>
    <scope>NUCLEOTIDE SEQUENCE</scope>
</reference>
<dbReference type="PANTHER" id="PTHR11177">
    <property type="entry name" value="CHITINASE"/>
    <property type="match status" value="1"/>
</dbReference>
<dbReference type="InterPro" id="IPR001579">
    <property type="entry name" value="Glyco_hydro_18_chit_AS"/>
</dbReference>
<evidence type="ECO:0000256" key="8">
    <source>
        <dbReference type="ARBA" id="ARBA00023277"/>
    </source>
</evidence>
<protein>
    <recommendedName>
        <fullName evidence="4">chitinase</fullName>
        <ecNumber evidence="4">3.2.1.14</ecNumber>
    </recommendedName>
</protein>
<proteinExistence type="inferred from homology"/>
<name>A0A9P1H936_9PEZI</name>
<dbReference type="GO" id="GO:0008061">
    <property type="term" value="F:chitin binding"/>
    <property type="evidence" value="ECO:0007669"/>
    <property type="project" value="InterPro"/>
</dbReference>
<keyword evidence="8" id="KW-0119">Carbohydrate metabolism</keyword>
<evidence type="ECO:0000259" key="12">
    <source>
        <dbReference type="PROSITE" id="PS51910"/>
    </source>
</evidence>
<evidence type="ECO:0000256" key="11">
    <source>
        <dbReference type="RuleBase" id="RU000489"/>
    </source>
</evidence>
<dbReference type="SUPFAM" id="SSF51445">
    <property type="entry name" value="(Trans)glycosidases"/>
    <property type="match status" value="1"/>
</dbReference>
<gene>
    <name evidence="13" type="ORF">PPNO1_LOCUS8517</name>
</gene>
<evidence type="ECO:0000256" key="4">
    <source>
        <dbReference type="ARBA" id="ARBA00012729"/>
    </source>
</evidence>
<dbReference type="Gene3D" id="3.20.20.80">
    <property type="entry name" value="Glycosidases"/>
    <property type="match status" value="1"/>
</dbReference>
<dbReference type="OrthoDB" id="73875at2759"/>
<dbReference type="SUPFAM" id="SSF54556">
    <property type="entry name" value="Chitinase insertion domain"/>
    <property type="match status" value="1"/>
</dbReference>
<dbReference type="PROSITE" id="PS01095">
    <property type="entry name" value="GH18_1"/>
    <property type="match status" value="1"/>
</dbReference>
<dbReference type="SMART" id="SM00636">
    <property type="entry name" value="Glyco_18"/>
    <property type="match status" value="1"/>
</dbReference>
<evidence type="ECO:0000256" key="2">
    <source>
        <dbReference type="ARBA" id="ARBA00004613"/>
    </source>
</evidence>
<organism evidence="13 14">
    <name type="scientific">Parascedosporium putredinis</name>
    <dbReference type="NCBI Taxonomy" id="1442378"/>
    <lineage>
        <taxon>Eukaryota</taxon>
        <taxon>Fungi</taxon>
        <taxon>Dikarya</taxon>
        <taxon>Ascomycota</taxon>
        <taxon>Pezizomycotina</taxon>
        <taxon>Sordariomycetes</taxon>
        <taxon>Hypocreomycetidae</taxon>
        <taxon>Microascales</taxon>
        <taxon>Microascaceae</taxon>
        <taxon>Parascedosporium</taxon>
    </lineage>
</organism>
<dbReference type="GO" id="GO:0008843">
    <property type="term" value="F:endochitinase activity"/>
    <property type="evidence" value="ECO:0007669"/>
    <property type="project" value="UniProtKB-EC"/>
</dbReference>
<keyword evidence="9 11" id="KW-0326">Glycosidase</keyword>
<feature type="domain" description="GH18" evidence="12">
    <location>
        <begin position="1"/>
        <end position="297"/>
    </location>
</feature>
<evidence type="ECO:0000313" key="13">
    <source>
        <dbReference type="EMBL" id="CAI4218947.1"/>
    </source>
</evidence>
<dbReference type="GO" id="GO:0005576">
    <property type="term" value="C:extracellular region"/>
    <property type="evidence" value="ECO:0007669"/>
    <property type="project" value="UniProtKB-SubCell"/>
</dbReference>
<dbReference type="InterPro" id="IPR029070">
    <property type="entry name" value="Chitinase_insertion_sf"/>
</dbReference>
<dbReference type="PROSITE" id="PS51910">
    <property type="entry name" value="GH18_2"/>
    <property type="match status" value="1"/>
</dbReference>
<keyword evidence="14" id="KW-1185">Reference proteome</keyword>
<evidence type="ECO:0000256" key="3">
    <source>
        <dbReference type="ARBA" id="ARBA00008682"/>
    </source>
</evidence>
<sequence length="1447" mass="161648">MSIEQIPVGALTHLMFSFGYITPGDFKIIPMDDLDPKLFSKMTALKKRNRNLKVMIALGGWTFNDPSPWQSVFHDICSSQANRATFVANLLSFMRQYAFDGVDFDWEYPGATDRGGHAEDGKNFTKLLKELKAAIKKQPVDYEVSFTTPTSYWYLRHFDLKESAAAVDFVNIMSYDLHGVWDADNPIGSKVLAHTNITELKLALDLYWRNDVSPAKLNLGLGPGTHAELLSMSPSMLTTVITYQCTDNSGTLSYFEIKNIIKEKKLKPYYDKEHQVKYIVWDENQWVSYDTKDLEALTAVVGTKAVALAMKDGTSEDTGLWQDIGNQGCYVTGCGGKCKNGFRKIESQPCGSVHWFYRTAGDDDSLLCCPLSAAPDPDDCKWRGEAPACNGRCHDGEVLMQTNPWGNGKYCEGGSKAYCCKAAQEHKNSCYWSGMGNQCKAGDKPLTFKGTWLGAVADVASLFGIVGDLLGDLLGDLDIEFLELYCCPKEDFNRWKNQNCHWKGSKSKDCSDNTCTAGKEIQLANSVHGEGLSCFPFLDRARVFCCDPPEGSNLFLPVPLDDLLPNPPTGDDVKTRFDLNVDNTWGDGEADTDTDDDPDAAAFQFYVLASHKEIQVSLDKRDGSHWEVYNCNDPVSEGEQTVQMICTDNSDSSTCSDIFSGRGAPGTIIEMPRGKGCGPGKYAVVKALEVAKDQGLPPQLMRIDFSNQEGYWDNIVAKPKDGGKKSKRSLEDVGGNHKRWIEEEWRDDYHRGELTTEQLHKRWFGSSAVDWLKGLLDIKIKKEKRHDYEEDISAIILQEEWTCNKPNFKFKAKVEAVATASIKMSTSFGFTLITTLGPGMDLSKSFLHFNNEGGIEAIFTLEALMTMQWDSKVFSLGELPVPGASFRIPGIVTIGPEIRLDARFKAGISVEGRVEARVTLTDWEIRQTYPQQNNEYVPKTEDSPDRGIDAKGLSKPTFDYSLKAEGYAEAHIIPTISFGINFDKSCGFGYAVDAGASLKVQAKVPDAFDWKPAPLTIGSIERTLIPNNGDEYLCVTGGAAPRSLDLDLERYGFAQNESDRLPLLRKRLVPYGPLITIPGDKKLCPNKGGTTAPGPCLNQDAVEGFYKVTPDSDLFDKRSLAADDASDPELDDFEYIEAQLNSTLHFNHFDRRAIGKKIITCSNNAKHTVMFQAWPQDSSFEIYDNEAWDKCNNYQFGIQPNMQEVPNKRGGGGNQKYPVEHILEAHLIQGFMSTYSELCKPLNQNGWSKGNIPIDGEPQNPWDYVAKAWPYTGYKETEFVRIITDVNVAKETAFKKGKIAGEGDMAKACTGEDTVDAAIKTMKIVLMAYRYINTSKIRGLLVTQSDRVAERLDIADEAVKRWNKAAKTDYETKDLGDKWKKFIKTRTEETFTKFDKFFKDWMPKIEAVLAPFDAKTDSQTTGRAERREKIEALRKAVDERGSWTNPF</sequence>
<dbReference type="InterPro" id="IPR017853">
    <property type="entry name" value="GH"/>
</dbReference>
<dbReference type="GO" id="GO:0006032">
    <property type="term" value="P:chitin catabolic process"/>
    <property type="evidence" value="ECO:0007669"/>
    <property type="project" value="UniProtKB-KW"/>
</dbReference>
<keyword evidence="10" id="KW-0624">Polysaccharide degradation</keyword>
<comment type="similarity">
    <text evidence="3">Belongs to the glycosyl hydrolase 18 family. Chitinase class V subfamily.</text>
</comment>
<dbReference type="EC" id="3.2.1.14" evidence="4"/>
<evidence type="ECO:0000313" key="14">
    <source>
        <dbReference type="Proteomes" id="UP000838763"/>
    </source>
</evidence>
<dbReference type="Gene3D" id="3.10.50.10">
    <property type="match status" value="1"/>
</dbReference>
<dbReference type="Proteomes" id="UP000838763">
    <property type="component" value="Unassembled WGS sequence"/>
</dbReference>
<comment type="caution">
    <text evidence="13">The sequence shown here is derived from an EMBL/GenBank/DDBJ whole genome shotgun (WGS) entry which is preliminary data.</text>
</comment>
<dbReference type="InterPro" id="IPR001223">
    <property type="entry name" value="Glyco_hydro18_cat"/>
</dbReference>
<dbReference type="EMBL" id="CALLCH030000019">
    <property type="protein sequence ID" value="CAI4218947.1"/>
    <property type="molecule type" value="Genomic_DNA"/>
</dbReference>
<accession>A0A9P1H936</accession>
<dbReference type="Pfam" id="PF00704">
    <property type="entry name" value="Glyco_hydro_18"/>
    <property type="match status" value="1"/>
</dbReference>
<comment type="subcellular location">
    <subcellularLocation>
        <location evidence="2">Secreted</location>
    </subcellularLocation>
</comment>
<keyword evidence="6 11" id="KW-0378">Hydrolase</keyword>
<dbReference type="InterPro" id="IPR050314">
    <property type="entry name" value="Glycosyl_Hydrlase_18"/>
</dbReference>
<keyword evidence="7" id="KW-0146">Chitin degradation</keyword>
<evidence type="ECO:0000256" key="9">
    <source>
        <dbReference type="ARBA" id="ARBA00023295"/>
    </source>
</evidence>
<evidence type="ECO:0000256" key="10">
    <source>
        <dbReference type="ARBA" id="ARBA00023326"/>
    </source>
</evidence>
<comment type="catalytic activity">
    <reaction evidence="1">
        <text>Random endo-hydrolysis of N-acetyl-beta-D-glucosaminide (1-&gt;4)-beta-linkages in chitin and chitodextrins.</text>
        <dbReference type="EC" id="3.2.1.14"/>
    </reaction>
</comment>
<dbReference type="GO" id="GO:0000272">
    <property type="term" value="P:polysaccharide catabolic process"/>
    <property type="evidence" value="ECO:0007669"/>
    <property type="project" value="UniProtKB-KW"/>
</dbReference>
<evidence type="ECO:0000256" key="7">
    <source>
        <dbReference type="ARBA" id="ARBA00023024"/>
    </source>
</evidence>
<evidence type="ECO:0000256" key="6">
    <source>
        <dbReference type="ARBA" id="ARBA00022801"/>
    </source>
</evidence>
<keyword evidence="5" id="KW-0964">Secreted</keyword>